<dbReference type="RefSeq" id="WP_024952868.1">
    <property type="nucleotide sequence ID" value="NZ_CAWOWR010000061.1"/>
</dbReference>
<evidence type="ECO:0000313" key="2">
    <source>
        <dbReference type="Proteomes" id="UP000319941"/>
    </source>
</evidence>
<proteinExistence type="predicted"/>
<reference evidence="1 2" key="1">
    <citation type="submission" date="2019-07" db="EMBL/GenBank/DDBJ databases">
        <title>Diversity of Bacteria from Kongsfjorden, Arctic.</title>
        <authorList>
            <person name="Yu Y."/>
        </authorList>
    </citation>
    <scope>NUCLEOTIDE SEQUENCE [LARGE SCALE GENOMIC DNA]</scope>
    <source>
        <strain evidence="1 2">SM1923</strain>
    </source>
</reference>
<dbReference type="STRING" id="553385.GCA_000591415_03034"/>
<dbReference type="OrthoDB" id="6169614at2"/>
<gene>
    <name evidence="1" type="ORF">FQP86_17270</name>
</gene>
<organism evidence="1 2">
    <name type="scientific">Cobetia crustatorum</name>
    <dbReference type="NCBI Taxonomy" id="553385"/>
    <lineage>
        <taxon>Bacteria</taxon>
        <taxon>Pseudomonadati</taxon>
        <taxon>Pseudomonadota</taxon>
        <taxon>Gammaproteobacteria</taxon>
        <taxon>Oceanospirillales</taxon>
        <taxon>Halomonadaceae</taxon>
        <taxon>Cobetia</taxon>
    </lineage>
</organism>
<dbReference type="Proteomes" id="UP000319941">
    <property type="component" value="Unassembled WGS sequence"/>
</dbReference>
<sequence length="109" mass="12868">MGIRYSKWIYPEMTALHVQVETALEEWFIERFADYPHISLPGLDPYDYDGWFNRLAPELMARGSDYCEREWHGYVPSPQQLNQAFFRAVSRSNKCVLEPDRKHGDPDKS</sequence>
<keyword evidence="2" id="KW-1185">Reference proteome</keyword>
<protein>
    <submittedName>
        <fullName evidence="1">Uncharacterized protein</fullName>
    </submittedName>
</protein>
<dbReference type="EMBL" id="VNFH01000016">
    <property type="protein sequence ID" value="TVU67288.1"/>
    <property type="molecule type" value="Genomic_DNA"/>
</dbReference>
<name>A0A558HDU4_9GAMM</name>
<dbReference type="AlphaFoldDB" id="A0A558HDU4"/>
<evidence type="ECO:0000313" key="1">
    <source>
        <dbReference type="EMBL" id="TVU67288.1"/>
    </source>
</evidence>
<comment type="caution">
    <text evidence="1">The sequence shown here is derived from an EMBL/GenBank/DDBJ whole genome shotgun (WGS) entry which is preliminary data.</text>
</comment>
<accession>A0A558HDU4</accession>